<feature type="region of interest" description="Disordered" evidence="1">
    <location>
        <begin position="14"/>
        <end position="41"/>
    </location>
</feature>
<evidence type="ECO:0000313" key="2">
    <source>
        <dbReference type="EMBL" id="EOA99798.1"/>
    </source>
</evidence>
<dbReference type="EMBL" id="KB743275">
    <property type="protein sequence ID" value="EOA99798.1"/>
    <property type="molecule type" value="Genomic_DNA"/>
</dbReference>
<sequence>MLLDVGYIASFGSGSKEKKKQRRKPTLTHYRSSNDSPPPARPQVCFRHNFITKIKLQLSLWSLSCIPAGQTWLASAGSQPSPKTSTLRHPTGIRAEQKTSAGNKEKDAVSLLPQSFPAALRATLTAVFFYGSLHNKHLKSISYSDIPEHLPATIAPDFEVLLQNPGAEELVLSPPLPPASAAGGGSRAIRKQECKRRQGNQFRKSLLHLRLVLMAPLSPPTQRLLLKHQACDLCSRSACIHSPHLVPFRANHGDHPTDRKGKSSQATI</sequence>
<proteinExistence type="predicted"/>
<feature type="region of interest" description="Disordered" evidence="1">
    <location>
        <begin position="246"/>
        <end position="268"/>
    </location>
</feature>
<feature type="compositionally biased region" description="Basic and acidic residues" evidence="1">
    <location>
        <begin position="251"/>
        <end position="261"/>
    </location>
</feature>
<name>R0L2L9_ANAPL</name>
<organism evidence="2 3">
    <name type="scientific">Anas platyrhynchos</name>
    <name type="common">Mallard</name>
    <name type="synonym">Anas boschas</name>
    <dbReference type="NCBI Taxonomy" id="8839"/>
    <lineage>
        <taxon>Eukaryota</taxon>
        <taxon>Metazoa</taxon>
        <taxon>Chordata</taxon>
        <taxon>Craniata</taxon>
        <taxon>Vertebrata</taxon>
        <taxon>Euteleostomi</taxon>
        <taxon>Archelosauria</taxon>
        <taxon>Archosauria</taxon>
        <taxon>Dinosauria</taxon>
        <taxon>Saurischia</taxon>
        <taxon>Theropoda</taxon>
        <taxon>Coelurosauria</taxon>
        <taxon>Aves</taxon>
        <taxon>Neognathae</taxon>
        <taxon>Galloanserae</taxon>
        <taxon>Anseriformes</taxon>
        <taxon>Anatidae</taxon>
        <taxon>Anatinae</taxon>
        <taxon>Anas</taxon>
    </lineage>
</organism>
<accession>R0L2L9</accession>
<feature type="compositionally biased region" description="Basic residues" evidence="1">
    <location>
        <begin position="17"/>
        <end position="26"/>
    </location>
</feature>
<dbReference type="AlphaFoldDB" id="R0L2L9"/>
<protein>
    <submittedName>
        <fullName evidence="2">Uncharacterized protein</fullName>
    </submittedName>
</protein>
<feature type="region of interest" description="Disordered" evidence="1">
    <location>
        <begin position="73"/>
        <end position="92"/>
    </location>
</feature>
<feature type="compositionally biased region" description="Polar residues" evidence="1">
    <location>
        <begin position="73"/>
        <end position="88"/>
    </location>
</feature>
<evidence type="ECO:0000313" key="3">
    <source>
        <dbReference type="Proteomes" id="UP000296049"/>
    </source>
</evidence>
<evidence type="ECO:0000256" key="1">
    <source>
        <dbReference type="SAM" id="MobiDB-lite"/>
    </source>
</evidence>
<dbReference type="Proteomes" id="UP000296049">
    <property type="component" value="Unassembled WGS sequence"/>
</dbReference>
<keyword evidence="3" id="KW-1185">Reference proteome</keyword>
<gene>
    <name evidence="2" type="ORF">Anapl_01104</name>
</gene>
<reference evidence="3" key="1">
    <citation type="journal article" date="2013" name="Nat. Genet.">
        <title>The duck genome and transcriptome provide insight into an avian influenza virus reservoir species.</title>
        <authorList>
            <person name="Huang Y."/>
            <person name="Li Y."/>
            <person name="Burt D.W."/>
            <person name="Chen H."/>
            <person name="Zhang Y."/>
            <person name="Qian W."/>
            <person name="Kim H."/>
            <person name="Gan S."/>
            <person name="Zhao Y."/>
            <person name="Li J."/>
            <person name="Yi K."/>
            <person name="Feng H."/>
            <person name="Zhu P."/>
            <person name="Li B."/>
            <person name="Liu Q."/>
            <person name="Fairley S."/>
            <person name="Magor K.E."/>
            <person name="Du Z."/>
            <person name="Hu X."/>
            <person name="Goodman L."/>
            <person name="Tafer H."/>
            <person name="Vignal A."/>
            <person name="Lee T."/>
            <person name="Kim K.W."/>
            <person name="Sheng Z."/>
            <person name="An Y."/>
            <person name="Searle S."/>
            <person name="Herrero J."/>
            <person name="Groenen M.A."/>
            <person name="Crooijmans R.P."/>
            <person name="Faraut T."/>
            <person name="Cai Q."/>
            <person name="Webster R.G."/>
            <person name="Aldridge J.R."/>
            <person name="Warren W.C."/>
            <person name="Bartschat S."/>
            <person name="Kehr S."/>
            <person name="Marz M."/>
            <person name="Stadler P.F."/>
            <person name="Smith J."/>
            <person name="Kraus R.H."/>
            <person name="Zhao Y."/>
            <person name="Ren L."/>
            <person name="Fei J."/>
            <person name="Morisson M."/>
            <person name="Kaiser P."/>
            <person name="Griffin D.K."/>
            <person name="Rao M."/>
            <person name="Pitel F."/>
            <person name="Wang J."/>
            <person name="Li N."/>
        </authorList>
    </citation>
    <scope>NUCLEOTIDE SEQUENCE [LARGE SCALE GENOMIC DNA]</scope>
</reference>